<reference evidence="2" key="1">
    <citation type="submission" date="2022-10" db="EMBL/GenBank/DDBJ databases">
        <authorList>
            <person name="Chen Y."/>
            <person name="Dougan E. K."/>
            <person name="Chan C."/>
            <person name="Rhodes N."/>
            <person name="Thang M."/>
        </authorList>
    </citation>
    <scope>NUCLEOTIDE SEQUENCE</scope>
</reference>
<dbReference type="AlphaFoldDB" id="A0A9P1DJ74"/>
<evidence type="ECO:0000256" key="1">
    <source>
        <dbReference type="SAM" id="MobiDB-lite"/>
    </source>
</evidence>
<feature type="region of interest" description="Disordered" evidence="1">
    <location>
        <begin position="145"/>
        <end position="180"/>
    </location>
</feature>
<feature type="compositionally biased region" description="Polar residues" evidence="1">
    <location>
        <begin position="66"/>
        <end position="77"/>
    </location>
</feature>
<dbReference type="OrthoDB" id="10469669at2759"/>
<feature type="compositionally biased region" description="Polar residues" evidence="1">
    <location>
        <begin position="279"/>
        <end position="288"/>
    </location>
</feature>
<dbReference type="EMBL" id="CAMXCT030004580">
    <property type="protein sequence ID" value="CAL4796945.1"/>
    <property type="molecule type" value="Genomic_DNA"/>
</dbReference>
<keyword evidence="4" id="KW-1185">Reference proteome</keyword>
<name>A0A9P1DJ74_9DINO</name>
<dbReference type="EMBL" id="CAMXCT010004580">
    <property type="protein sequence ID" value="CAI4009633.1"/>
    <property type="molecule type" value="Genomic_DNA"/>
</dbReference>
<protein>
    <submittedName>
        <fullName evidence="2">Uncharacterized protein</fullName>
    </submittedName>
</protein>
<gene>
    <name evidence="2" type="ORF">C1SCF055_LOCUS34975</name>
</gene>
<proteinExistence type="predicted"/>
<evidence type="ECO:0000313" key="3">
    <source>
        <dbReference type="EMBL" id="CAL4796945.1"/>
    </source>
</evidence>
<feature type="region of interest" description="Disordered" evidence="1">
    <location>
        <begin position="255"/>
        <end position="289"/>
    </location>
</feature>
<organism evidence="2">
    <name type="scientific">Cladocopium goreaui</name>
    <dbReference type="NCBI Taxonomy" id="2562237"/>
    <lineage>
        <taxon>Eukaryota</taxon>
        <taxon>Sar</taxon>
        <taxon>Alveolata</taxon>
        <taxon>Dinophyceae</taxon>
        <taxon>Suessiales</taxon>
        <taxon>Symbiodiniaceae</taxon>
        <taxon>Cladocopium</taxon>
    </lineage>
</organism>
<feature type="compositionally biased region" description="Low complexity" evidence="1">
    <location>
        <begin position="170"/>
        <end position="180"/>
    </location>
</feature>
<evidence type="ECO:0000313" key="2">
    <source>
        <dbReference type="EMBL" id="CAI4009633.1"/>
    </source>
</evidence>
<evidence type="ECO:0000313" key="4">
    <source>
        <dbReference type="Proteomes" id="UP001152797"/>
    </source>
</evidence>
<dbReference type="EMBL" id="CAMXCT020004580">
    <property type="protein sequence ID" value="CAL1163008.1"/>
    <property type="molecule type" value="Genomic_DNA"/>
</dbReference>
<dbReference type="Proteomes" id="UP001152797">
    <property type="component" value="Unassembled WGS sequence"/>
</dbReference>
<sequence length="377" mass="39591">MLQCLPIPRIFTSPFRCRQRPTSAPLPPFRRFGASAAATTATAFPMGQASSVGEMNTEPSDKVNGFQGNNVNNMSINQDKEKSKGPHPKPSGDFRTMPLTAWQKIHANFEAGVRREKTLRATAPAWTPGTLFPPIDAQWSVPVQTSTGAQSGNSNSHTPEAGSRRPSFTPYGYPGAAAGAPHAPQYPEQVMQQMMMQKAFYDGWVDAAARAAGSAMPPGAPGAAPGAVTPPLTPAVQTPVLGGVAASLNAHVQAMQAAQGQPPSPARQVAPVSPGALPNTPSQASTGDLSWHQRTDGFQVPQAPAGGVFVSGKDSPRSSILKLCGAWGALAAPPVAPKPTVRLATEKGFAHDRAELLFFRRPMERPKELATLGCAKV</sequence>
<accession>A0A9P1DJ74</accession>
<feature type="region of interest" description="Disordered" evidence="1">
    <location>
        <begin position="48"/>
        <end position="95"/>
    </location>
</feature>
<reference evidence="3 4" key="2">
    <citation type="submission" date="2024-05" db="EMBL/GenBank/DDBJ databases">
        <authorList>
            <person name="Chen Y."/>
            <person name="Shah S."/>
            <person name="Dougan E. K."/>
            <person name="Thang M."/>
            <person name="Chan C."/>
        </authorList>
    </citation>
    <scope>NUCLEOTIDE SEQUENCE [LARGE SCALE GENOMIC DNA]</scope>
</reference>
<feature type="compositionally biased region" description="Polar residues" evidence="1">
    <location>
        <begin position="48"/>
        <end position="58"/>
    </location>
</feature>
<comment type="caution">
    <text evidence="2">The sequence shown here is derived from an EMBL/GenBank/DDBJ whole genome shotgun (WGS) entry which is preliminary data.</text>
</comment>
<feature type="compositionally biased region" description="Polar residues" evidence="1">
    <location>
        <begin position="145"/>
        <end position="158"/>
    </location>
</feature>